<evidence type="ECO:0000256" key="1">
    <source>
        <dbReference type="SAM" id="MobiDB-lite"/>
    </source>
</evidence>
<dbReference type="Gene3D" id="6.10.80.10">
    <property type="entry name" value="Hexameric tyrosine-coordinated heme protein (HTHP)"/>
    <property type="match status" value="1"/>
</dbReference>
<feature type="compositionally biased region" description="Low complexity" evidence="1">
    <location>
        <begin position="1"/>
        <end position="20"/>
    </location>
</feature>
<gene>
    <name evidence="2" type="ORF">EHF33_16080</name>
</gene>
<proteinExistence type="predicted"/>
<dbReference type="Proteomes" id="UP000276417">
    <property type="component" value="Chromosome 2"/>
</dbReference>
<dbReference type="AlphaFoldDB" id="A0A3G8YP97"/>
<protein>
    <recommendedName>
        <fullName evidence="4">Hexameric tyrosine-coordinated heme protein (HTHP)</fullName>
    </recommendedName>
</protein>
<sequence length="102" mass="10795">MQTTQTAAQPQPAPASTSSSGLVPGNTLITATPDEGRVLAVRMAQLIIKFTQPDAKVRETIRPGYSTNAADLIAITHTVALEFATIAAANHYWRPLANLPQG</sequence>
<dbReference type="EMBL" id="CP034184">
    <property type="protein sequence ID" value="AZI44454.1"/>
    <property type="molecule type" value="Genomic_DNA"/>
</dbReference>
<evidence type="ECO:0008006" key="4">
    <source>
        <dbReference type="Google" id="ProtNLM"/>
    </source>
</evidence>
<evidence type="ECO:0000313" key="3">
    <source>
        <dbReference type="Proteomes" id="UP000276417"/>
    </source>
</evidence>
<accession>A0A3G8YP97</accession>
<name>A0A3G8YP97_9DEIO</name>
<dbReference type="Pfam" id="PF11534">
    <property type="entry name" value="HTHP"/>
    <property type="match status" value="1"/>
</dbReference>
<reference evidence="2 3" key="1">
    <citation type="submission" date="2018-11" db="EMBL/GenBank/DDBJ databases">
        <title>Deinococcus shelandsis sp. nov., isolated from South Shetland Islands soil of Antarctica.</title>
        <authorList>
            <person name="Tian J."/>
        </authorList>
    </citation>
    <scope>NUCLEOTIDE SEQUENCE [LARGE SCALE GENOMIC DNA]</scope>
    <source>
        <strain evidence="2 3">S14-83T</strain>
    </source>
</reference>
<keyword evidence="3" id="KW-1185">Reference proteome</keyword>
<dbReference type="OrthoDB" id="72286at2"/>
<dbReference type="InterPro" id="IPR038125">
    <property type="entry name" value="HTHP_sf"/>
</dbReference>
<organism evidence="2 3">
    <name type="scientific">Deinococcus psychrotolerans</name>
    <dbReference type="NCBI Taxonomy" id="2489213"/>
    <lineage>
        <taxon>Bacteria</taxon>
        <taxon>Thermotogati</taxon>
        <taxon>Deinococcota</taxon>
        <taxon>Deinococci</taxon>
        <taxon>Deinococcales</taxon>
        <taxon>Deinococcaceae</taxon>
        <taxon>Deinococcus</taxon>
    </lineage>
</organism>
<dbReference type="InterPro" id="IPR021111">
    <property type="entry name" value="Hexamer_Tyr-coord_heme_pr_HTHP"/>
</dbReference>
<dbReference type="KEGG" id="dph:EHF33_16080"/>
<feature type="region of interest" description="Disordered" evidence="1">
    <location>
        <begin position="1"/>
        <end position="28"/>
    </location>
</feature>
<evidence type="ECO:0000313" key="2">
    <source>
        <dbReference type="EMBL" id="AZI44454.1"/>
    </source>
</evidence>